<dbReference type="GO" id="GO:0016705">
    <property type="term" value="F:oxidoreductase activity, acting on paired donors, with incorporation or reduction of molecular oxygen"/>
    <property type="evidence" value="ECO:0007669"/>
    <property type="project" value="InterPro"/>
</dbReference>
<evidence type="ECO:0000256" key="2">
    <source>
        <dbReference type="ARBA" id="ARBA00010617"/>
    </source>
</evidence>
<evidence type="ECO:0000256" key="6">
    <source>
        <dbReference type="ARBA" id="ARBA00023004"/>
    </source>
</evidence>
<comment type="similarity">
    <text evidence="2">Belongs to the cytochrome P450 family.</text>
</comment>
<dbReference type="Proteomes" id="UP000293360">
    <property type="component" value="Unassembled WGS sequence"/>
</dbReference>
<evidence type="ECO:0000313" key="10">
    <source>
        <dbReference type="Proteomes" id="UP000293360"/>
    </source>
</evidence>
<evidence type="ECO:0000256" key="1">
    <source>
        <dbReference type="ARBA" id="ARBA00001971"/>
    </source>
</evidence>
<evidence type="ECO:0000256" key="8">
    <source>
        <dbReference type="PIRSR" id="PIRSR602403-1"/>
    </source>
</evidence>
<sequence>MITDIFLTALYRLSTPESLGIILALALSTIFGRIVVSAYKNRDLAKLPLINGKKWWQLTSKEQRTRFCTQAKYMIDEAFVNEFHINIDGFKPWREGRKSGIFQQAVQVNLTQDISALNIPLSEEATHALEKHLTNDTEWHEIPVKAVAFRIISQMSSRVFLGEELCRNEDWLQVTVDYTRDAVIAAQELRLWPRLLRPFAFRYANPRCKAIQEQLKKSEDLINPILEKRRRETEERKNAGLKPIRHYDAMQWMDDAANGRKYEAGAAQIMMAIAANFTGSDMLTGALICISQEPELVEDMRKEIITVMNECQWNKSTLYKLRLMDSVLKETQRIKPAAIAVMRRKAIKDTQLPDGTSIPKGTNMMVSTHKSWDSNTYENPEKFDGYRFLRRRNNEKLETAQFVSTTPESLGFGLGKFACPGRFFAANELKIVLSHIIMKYDMKLVPGTTIDTQFYSLFSMGNDNAKILFRRRQEEVAL</sequence>
<keyword evidence="6 8" id="KW-0408">Iron</keyword>
<name>A0A4Q4TWC7_9PEZI</name>
<comment type="cofactor">
    <cofactor evidence="1 8">
        <name>heme</name>
        <dbReference type="ChEBI" id="CHEBI:30413"/>
    </cofactor>
</comment>
<dbReference type="SUPFAM" id="SSF48264">
    <property type="entry name" value="Cytochrome P450"/>
    <property type="match status" value="1"/>
</dbReference>
<gene>
    <name evidence="9" type="ORF">DL764_000229</name>
</gene>
<evidence type="ECO:0000256" key="3">
    <source>
        <dbReference type="ARBA" id="ARBA00022617"/>
    </source>
</evidence>
<evidence type="ECO:0000256" key="5">
    <source>
        <dbReference type="ARBA" id="ARBA00023002"/>
    </source>
</evidence>
<dbReference type="GO" id="GO:0020037">
    <property type="term" value="F:heme binding"/>
    <property type="evidence" value="ECO:0007669"/>
    <property type="project" value="InterPro"/>
</dbReference>
<dbReference type="CDD" id="cd11041">
    <property type="entry name" value="CYP503A1-like"/>
    <property type="match status" value="1"/>
</dbReference>
<dbReference type="PANTHER" id="PTHR46206:SF2">
    <property type="entry name" value="CYTOCHROME P450 MONOOXYGENASE AUSG-RELATED"/>
    <property type="match status" value="1"/>
</dbReference>
<protein>
    <recommendedName>
        <fullName evidence="11">Cytochrome P450</fullName>
    </recommendedName>
</protein>
<evidence type="ECO:0008006" key="11">
    <source>
        <dbReference type="Google" id="ProtNLM"/>
    </source>
</evidence>
<dbReference type="AlphaFoldDB" id="A0A4Q4TWC7"/>
<dbReference type="PRINTS" id="PR00465">
    <property type="entry name" value="EP450IV"/>
</dbReference>
<keyword evidence="7" id="KW-0503">Monooxygenase</keyword>
<evidence type="ECO:0000256" key="4">
    <source>
        <dbReference type="ARBA" id="ARBA00022723"/>
    </source>
</evidence>
<accession>A0A4Q4TWC7</accession>
<keyword evidence="4 8" id="KW-0479">Metal-binding</keyword>
<reference evidence="9 10" key="1">
    <citation type="submission" date="2018-06" db="EMBL/GenBank/DDBJ databases">
        <title>Complete Genomes of Monosporascus.</title>
        <authorList>
            <person name="Robinson A.J."/>
            <person name="Natvig D.O."/>
        </authorList>
    </citation>
    <scope>NUCLEOTIDE SEQUENCE [LARGE SCALE GENOMIC DNA]</scope>
    <source>
        <strain evidence="9 10">CBS 110550</strain>
    </source>
</reference>
<proteinExistence type="inferred from homology"/>
<dbReference type="STRING" id="155417.A0A4Q4TWC7"/>
<dbReference type="InterPro" id="IPR001128">
    <property type="entry name" value="Cyt_P450"/>
</dbReference>
<dbReference type="EMBL" id="QJNU01000006">
    <property type="protein sequence ID" value="RYP11158.1"/>
    <property type="molecule type" value="Genomic_DNA"/>
</dbReference>
<keyword evidence="5" id="KW-0560">Oxidoreductase</keyword>
<organism evidence="9 10">
    <name type="scientific">Monosporascus ibericus</name>
    <dbReference type="NCBI Taxonomy" id="155417"/>
    <lineage>
        <taxon>Eukaryota</taxon>
        <taxon>Fungi</taxon>
        <taxon>Dikarya</taxon>
        <taxon>Ascomycota</taxon>
        <taxon>Pezizomycotina</taxon>
        <taxon>Sordariomycetes</taxon>
        <taxon>Xylariomycetidae</taxon>
        <taxon>Xylariales</taxon>
        <taxon>Xylariales incertae sedis</taxon>
        <taxon>Monosporascus</taxon>
    </lineage>
</organism>
<dbReference type="InterPro" id="IPR036396">
    <property type="entry name" value="Cyt_P450_sf"/>
</dbReference>
<evidence type="ECO:0000256" key="7">
    <source>
        <dbReference type="ARBA" id="ARBA00023033"/>
    </source>
</evidence>
<dbReference type="GO" id="GO:0005506">
    <property type="term" value="F:iron ion binding"/>
    <property type="evidence" value="ECO:0007669"/>
    <property type="project" value="InterPro"/>
</dbReference>
<dbReference type="InterPro" id="IPR002403">
    <property type="entry name" value="Cyt_P450_E_grp-IV"/>
</dbReference>
<dbReference type="PRINTS" id="PR00385">
    <property type="entry name" value="P450"/>
</dbReference>
<dbReference type="OrthoDB" id="1844152at2759"/>
<keyword evidence="10" id="KW-1185">Reference proteome</keyword>
<dbReference type="PANTHER" id="PTHR46206">
    <property type="entry name" value="CYTOCHROME P450"/>
    <property type="match status" value="1"/>
</dbReference>
<comment type="caution">
    <text evidence="9">The sequence shown here is derived from an EMBL/GenBank/DDBJ whole genome shotgun (WGS) entry which is preliminary data.</text>
</comment>
<keyword evidence="3 8" id="KW-0349">Heme</keyword>
<dbReference type="GO" id="GO:0004497">
    <property type="term" value="F:monooxygenase activity"/>
    <property type="evidence" value="ECO:0007669"/>
    <property type="project" value="UniProtKB-KW"/>
</dbReference>
<dbReference type="Pfam" id="PF00067">
    <property type="entry name" value="p450"/>
    <property type="match status" value="1"/>
</dbReference>
<dbReference type="Gene3D" id="1.10.630.10">
    <property type="entry name" value="Cytochrome P450"/>
    <property type="match status" value="1"/>
</dbReference>
<evidence type="ECO:0000313" key="9">
    <source>
        <dbReference type="EMBL" id="RYP11158.1"/>
    </source>
</evidence>
<feature type="binding site" description="axial binding residue" evidence="8">
    <location>
        <position position="419"/>
    </location>
    <ligand>
        <name>heme</name>
        <dbReference type="ChEBI" id="CHEBI:30413"/>
    </ligand>
    <ligandPart>
        <name>Fe</name>
        <dbReference type="ChEBI" id="CHEBI:18248"/>
    </ligandPart>
</feature>